<feature type="non-terminal residue" evidence="2">
    <location>
        <position position="1"/>
    </location>
</feature>
<accession>X1N2Q5</accession>
<gene>
    <name evidence="2" type="ORF">S06H3_44286</name>
</gene>
<dbReference type="AlphaFoldDB" id="X1N2Q5"/>
<feature type="transmembrane region" description="Helical" evidence="1">
    <location>
        <begin position="34"/>
        <end position="54"/>
    </location>
</feature>
<evidence type="ECO:0000256" key="1">
    <source>
        <dbReference type="SAM" id="Phobius"/>
    </source>
</evidence>
<name>X1N2Q5_9ZZZZ</name>
<protein>
    <submittedName>
        <fullName evidence="2">Uncharacterized protein</fullName>
    </submittedName>
</protein>
<organism evidence="2">
    <name type="scientific">marine sediment metagenome</name>
    <dbReference type="NCBI Taxonomy" id="412755"/>
    <lineage>
        <taxon>unclassified sequences</taxon>
        <taxon>metagenomes</taxon>
        <taxon>ecological metagenomes</taxon>
    </lineage>
</organism>
<evidence type="ECO:0000313" key="2">
    <source>
        <dbReference type="EMBL" id="GAI38307.1"/>
    </source>
</evidence>
<keyword evidence="1" id="KW-0812">Transmembrane</keyword>
<reference evidence="2" key="1">
    <citation type="journal article" date="2014" name="Front. Microbiol.">
        <title>High frequency of phylogenetically diverse reductive dehalogenase-homologous genes in deep subseafloor sedimentary metagenomes.</title>
        <authorList>
            <person name="Kawai M."/>
            <person name="Futagami T."/>
            <person name="Toyoda A."/>
            <person name="Takaki Y."/>
            <person name="Nishi S."/>
            <person name="Hori S."/>
            <person name="Arai W."/>
            <person name="Tsubouchi T."/>
            <person name="Morono Y."/>
            <person name="Uchiyama I."/>
            <person name="Ito T."/>
            <person name="Fujiyama A."/>
            <person name="Inagaki F."/>
            <person name="Takami H."/>
        </authorList>
    </citation>
    <scope>NUCLEOTIDE SEQUENCE</scope>
    <source>
        <strain evidence="2">Expedition CK06-06</strain>
    </source>
</reference>
<keyword evidence="1" id="KW-1133">Transmembrane helix</keyword>
<sequence>LGFGIGAGAGAIIGYGIIKIKEQTEGEQPIHKKILYIVGPALGIGCISALGAYFTCKGVEYGVPIKKV</sequence>
<dbReference type="EMBL" id="BARV01027526">
    <property type="protein sequence ID" value="GAI38307.1"/>
    <property type="molecule type" value="Genomic_DNA"/>
</dbReference>
<comment type="caution">
    <text evidence="2">The sequence shown here is derived from an EMBL/GenBank/DDBJ whole genome shotgun (WGS) entry which is preliminary data.</text>
</comment>
<keyword evidence="1" id="KW-0472">Membrane</keyword>
<proteinExistence type="predicted"/>